<dbReference type="GeneID" id="14904201"/>
<feature type="binding site" evidence="9">
    <location>
        <position position="66"/>
    </location>
    <ligand>
        <name>ATP</name>
        <dbReference type="ChEBI" id="CHEBI:30616"/>
    </ligand>
</feature>
<evidence type="ECO:0000256" key="2">
    <source>
        <dbReference type="ARBA" id="ARBA00022527"/>
    </source>
</evidence>
<dbReference type="AlphaFoldDB" id="G0R329"/>
<dbReference type="InterPro" id="IPR017441">
    <property type="entry name" value="Protein_kinase_ATP_BS"/>
</dbReference>
<dbReference type="EC" id="2.7.11.1" evidence="1"/>
<keyword evidence="4 9" id="KW-0547">Nucleotide-binding</keyword>
<dbReference type="GO" id="GO:0005956">
    <property type="term" value="C:protein kinase CK2 complex"/>
    <property type="evidence" value="ECO:0007669"/>
    <property type="project" value="TreeGrafter"/>
</dbReference>
<accession>G0R329</accession>
<name>G0R329_ICHMU</name>
<dbReference type="RefSeq" id="XP_004027450.1">
    <property type="nucleotide sequence ID" value="XM_004027401.1"/>
</dbReference>
<dbReference type="OMA" id="MDIRFYM"/>
<dbReference type="InterPro" id="IPR000719">
    <property type="entry name" value="Prot_kinase_dom"/>
</dbReference>
<dbReference type="OrthoDB" id="290150at2759"/>
<evidence type="ECO:0000256" key="1">
    <source>
        <dbReference type="ARBA" id="ARBA00012513"/>
    </source>
</evidence>
<dbReference type="Gene3D" id="3.30.200.20">
    <property type="entry name" value="Phosphorylase Kinase, domain 1"/>
    <property type="match status" value="1"/>
</dbReference>
<dbReference type="GO" id="GO:0005634">
    <property type="term" value="C:nucleus"/>
    <property type="evidence" value="ECO:0007669"/>
    <property type="project" value="TreeGrafter"/>
</dbReference>
<comment type="catalytic activity">
    <reaction evidence="8">
        <text>L-seryl-[protein] + ATP = O-phospho-L-seryl-[protein] + ADP + H(+)</text>
        <dbReference type="Rhea" id="RHEA:17989"/>
        <dbReference type="Rhea" id="RHEA-COMP:9863"/>
        <dbReference type="Rhea" id="RHEA-COMP:11604"/>
        <dbReference type="ChEBI" id="CHEBI:15378"/>
        <dbReference type="ChEBI" id="CHEBI:29999"/>
        <dbReference type="ChEBI" id="CHEBI:30616"/>
        <dbReference type="ChEBI" id="CHEBI:83421"/>
        <dbReference type="ChEBI" id="CHEBI:456216"/>
        <dbReference type="EC" id="2.7.11.1"/>
    </reaction>
</comment>
<dbReference type="CDD" id="cd14132">
    <property type="entry name" value="STKc_CK2_alpha"/>
    <property type="match status" value="1"/>
</dbReference>
<evidence type="ECO:0000256" key="9">
    <source>
        <dbReference type="PROSITE-ProRule" id="PRU10141"/>
    </source>
</evidence>
<dbReference type="GO" id="GO:0004674">
    <property type="term" value="F:protein serine/threonine kinase activity"/>
    <property type="evidence" value="ECO:0007669"/>
    <property type="project" value="UniProtKB-KW"/>
</dbReference>
<protein>
    <recommendedName>
        <fullName evidence="1">non-specific serine/threonine protein kinase</fullName>
        <ecNumber evidence="1">2.7.11.1</ecNumber>
    </recommendedName>
</protein>
<evidence type="ECO:0000256" key="3">
    <source>
        <dbReference type="ARBA" id="ARBA00022679"/>
    </source>
</evidence>
<evidence type="ECO:0000256" key="8">
    <source>
        <dbReference type="ARBA" id="ARBA00048679"/>
    </source>
</evidence>
<dbReference type="EMBL" id="GL984291">
    <property type="protein sequence ID" value="EGR28105.1"/>
    <property type="molecule type" value="Genomic_DNA"/>
</dbReference>
<dbReference type="FunFam" id="3.30.200.20:FF:000088">
    <property type="entry name" value="Casein kinase II subunit alpha"/>
    <property type="match status" value="1"/>
</dbReference>
<dbReference type="STRING" id="857967.G0R329"/>
<keyword evidence="2" id="KW-0723">Serine/threonine-protein kinase</keyword>
<dbReference type="Pfam" id="PF00069">
    <property type="entry name" value="Pkinase"/>
    <property type="match status" value="2"/>
</dbReference>
<evidence type="ECO:0000313" key="12">
    <source>
        <dbReference type="Proteomes" id="UP000008983"/>
    </source>
</evidence>
<dbReference type="PROSITE" id="PS00107">
    <property type="entry name" value="PROTEIN_KINASE_ATP"/>
    <property type="match status" value="1"/>
</dbReference>
<dbReference type="PROSITE" id="PS50011">
    <property type="entry name" value="PROTEIN_KINASE_DOM"/>
    <property type="match status" value="1"/>
</dbReference>
<dbReference type="PANTHER" id="PTHR24054">
    <property type="entry name" value="CASEIN KINASE II SUBUNIT ALPHA"/>
    <property type="match status" value="1"/>
</dbReference>
<evidence type="ECO:0000259" key="10">
    <source>
        <dbReference type="PROSITE" id="PS50011"/>
    </source>
</evidence>
<dbReference type="Proteomes" id="UP000008983">
    <property type="component" value="Unassembled WGS sequence"/>
</dbReference>
<dbReference type="InterPro" id="IPR045216">
    <property type="entry name" value="CK2_alpha"/>
</dbReference>
<dbReference type="PANTHER" id="PTHR24054:SF0">
    <property type="entry name" value="CASEIN KINASE II SUBUNIT ALPHA"/>
    <property type="match status" value="1"/>
</dbReference>
<dbReference type="Gene3D" id="1.10.510.10">
    <property type="entry name" value="Transferase(Phosphotransferase) domain 1"/>
    <property type="match status" value="2"/>
</dbReference>
<keyword evidence="12" id="KW-1185">Reference proteome</keyword>
<evidence type="ECO:0000256" key="4">
    <source>
        <dbReference type="ARBA" id="ARBA00022741"/>
    </source>
</evidence>
<evidence type="ECO:0000256" key="5">
    <source>
        <dbReference type="ARBA" id="ARBA00022777"/>
    </source>
</evidence>
<keyword evidence="3" id="KW-0808">Transferase</keyword>
<sequence length="276" mass="32583">MDSLPKPKYYADVNLLKGQDYYDYEKVEIQYGNLNNYQVIAKLGRGKYSEVFQGINTLNNQKCVIKVLKPIRKKKIKREVSILINICGGKNIITLLDIVREPETKTTCLIFEYVNSQDYRTLYPQLNDFDIRYYIYEILKTLDYAHSQGIMHRDVRVASRYFKGPELLVNYQYYDYSLDIWSLGAMFAGIIFKKEPFFQGNDNYDQLEKINRVLGTADLTEYIKSYGLILDNNYKGVLGRYEKRSWYTFVNNENQHIANEEAIDLLNKMLVYDHVF</sequence>
<dbReference type="eggNOG" id="KOG0668">
    <property type="taxonomic scope" value="Eukaryota"/>
</dbReference>
<dbReference type="InterPro" id="IPR011009">
    <property type="entry name" value="Kinase-like_dom_sf"/>
</dbReference>
<proteinExistence type="predicted"/>
<dbReference type="GO" id="GO:0051726">
    <property type="term" value="P:regulation of cell cycle"/>
    <property type="evidence" value="ECO:0007669"/>
    <property type="project" value="TreeGrafter"/>
</dbReference>
<evidence type="ECO:0000256" key="6">
    <source>
        <dbReference type="ARBA" id="ARBA00022840"/>
    </source>
</evidence>
<dbReference type="GO" id="GO:0005524">
    <property type="term" value="F:ATP binding"/>
    <property type="evidence" value="ECO:0007669"/>
    <property type="project" value="UniProtKB-UniRule"/>
</dbReference>
<reference evidence="11 12" key="1">
    <citation type="submission" date="2011-07" db="EMBL/GenBank/DDBJ databases">
        <authorList>
            <person name="Coyne R."/>
            <person name="Brami D."/>
            <person name="Johnson J."/>
            <person name="Hostetler J."/>
            <person name="Hannick L."/>
            <person name="Clark T."/>
            <person name="Cassidy-Hanley D."/>
            <person name="Inman J."/>
        </authorList>
    </citation>
    <scope>NUCLEOTIDE SEQUENCE [LARGE SCALE GENOMIC DNA]</scope>
    <source>
        <strain evidence="11 12">G5</strain>
    </source>
</reference>
<dbReference type="InParanoid" id="G0R329"/>
<dbReference type="SUPFAM" id="SSF56112">
    <property type="entry name" value="Protein kinase-like (PK-like)"/>
    <property type="match status" value="1"/>
</dbReference>
<gene>
    <name evidence="11" type="ORF">IMG5_182900</name>
</gene>
<evidence type="ECO:0000256" key="7">
    <source>
        <dbReference type="ARBA" id="ARBA00047899"/>
    </source>
</evidence>
<dbReference type="GO" id="GO:0005829">
    <property type="term" value="C:cytosol"/>
    <property type="evidence" value="ECO:0007669"/>
    <property type="project" value="TreeGrafter"/>
</dbReference>
<comment type="catalytic activity">
    <reaction evidence="7">
        <text>L-threonyl-[protein] + ATP = O-phospho-L-threonyl-[protein] + ADP + H(+)</text>
        <dbReference type="Rhea" id="RHEA:46608"/>
        <dbReference type="Rhea" id="RHEA-COMP:11060"/>
        <dbReference type="Rhea" id="RHEA-COMP:11605"/>
        <dbReference type="ChEBI" id="CHEBI:15378"/>
        <dbReference type="ChEBI" id="CHEBI:30013"/>
        <dbReference type="ChEBI" id="CHEBI:30616"/>
        <dbReference type="ChEBI" id="CHEBI:61977"/>
        <dbReference type="ChEBI" id="CHEBI:456216"/>
        <dbReference type="EC" id="2.7.11.1"/>
    </reaction>
</comment>
<keyword evidence="6 9" id="KW-0067">ATP-binding</keyword>
<feature type="domain" description="Protein kinase" evidence="10">
    <location>
        <begin position="37"/>
        <end position="276"/>
    </location>
</feature>
<evidence type="ECO:0000313" key="11">
    <source>
        <dbReference type="EMBL" id="EGR28105.1"/>
    </source>
</evidence>
<keyword evidence="5" id="KW-0418">Kinase</keyword>
<organism evidence="11 12">
    <name type="scientific">Ichthyophthirius multifiliis</name>
    <name type="common">White spot disease agent</name>
    <name type="synonym">Ich</name>
    <dbReference type="NCBI Taxonomy" id="5932"/>
    <lineage>
        <taxon>Eukaryota</taxon>
        <taxon>Sar</taxon>
        <taxon>Alveolata</taxon>
        <taxon>Ciliophora</taxon>
        <taxon>Intramacronucleata</taxon>
        <taxon>Oligohymenophorea</taxon>
        <taxon>Hymenostomatida</taxon>
        <taxon>Ophryoglenina</taxon>
        <taxon>Ichthyophthirius</taxon>
    </lineage>
</organism>